<dbReference type="Proteomes" id="UP000749646">
    <property type="component" value="Unassembled WGS sequence"/>
</dbReference>
<evidence type="ECO:0000313" key="2">
    <source>
        <dbReference type="EMBL" id="KAF9982004.1"/>
    </source>
</evidence>
<dbReference type="AlphaFoldDB" id="A0A9P6M995"/>
<comment type="caution">
    <text evidence="2">The sequence shown here is derived from an EMBL/GenBank/DDBJ whole genome shotgun (WGS) entry which is preliminary data.</text>
</comment>
<gene>
    <name evidence="2" type="ORF">BGZ65_003342</name>
</gene>
<feature type="compositionally biased region" description="Basic and acidic residues" evidence="1">
    <location>
        <begin position="27"/>
        <end position="36"/>
    </location>
</feature>
<name>A0A9P6M995_9FUNG</name>
<evidence type="ECO:0000256" key="1">
    <source>
        <dbReference type="SAM" id="MobiDB-lite"/>
    </source>
</evidence>
<evidence type="ECO:0000313" key="3">
    <source>
        <dbReference type="Proteomes" id="UP000749646"/>
    </source>
</evidence>
<proteinExistence type="predicted"/>
<reference evidence="2" key="1">
    <citation type="journal article" date="2020" name="Fungal Divers.">
        <title>Resolving the Mortierellaceae phylogeny through synthesis of multi-gene phylogenetics and phylogenomics.</title>
        <authorList>
            <person name="Vandepol N."/>
            <person name="Liber J."/>
            <person name="Desiro A."/>
            <person name="Na H."/>
            <person name="Kennedy M."/>
            <person name="Barry K."/>
            <person name="Grigoriev I.V."/>
            <person name="Miller A.N."/>
            <person name="O'Donnell K."/>
            <person name="Stajich J.E."/>
            <person name="Bonito G."/>
        </authorList>
    </citation>
    <scope>NUCLEOTIDE SEQUENCE</scope>
    <source>
        <strain evidence="2">MES-2147</strain>
    </source>
</reference>
<accession>A0A9P6M995</accession>
<keyword evidence="3" id="KW-1185">Reference proteome</keyword>
<dbReference type="EMBL" id="JAAAHW010003634">
    <property type="protein sequence ID" value="KAF9982004.1"/>
    <property type="molecule type" value="Genomic_DNA"/>
</dbReference>
<sequence>MSELDNENSQENTDMDGITSDQGVKNNDGDDIKNPDAKSQCESNFKNEVETKRLTCHALSSGTYEIEFP</sequence>
<organism evidence="2 3">
    <name type="scientific">Modicella reniformis</name>
    <dbReference type="NCBI Taxonomy" id="1440133"/>
    <lineage>
        <taxon>Eukaryota</taxon>
        <taxon>Fungi</taxon>
        <taxon>Fungi incertae sedis</taxon>
        <taxon>Mucoromycota</taxon>
        <taxon>Mortierellomycotina</taxon>
        <taxon>Mortierellomycetes</taxon>
        <taxon>Mortierellales</taxon>
        <taxon>Mortierellaceae</taxon>
        <taxon>Modicella</taxon>
    </lineage>
</organism>
<protein>
    <submittedName>
        <fullName evidence="2">Uncharacterized protein</fullName>
    </submittedName>
</protein>
<feature type="region of interest" description="Disordered" evidence="1">
    <location>
        <begin position="1"/>
        <end position="46"/>
    </location>
</feature>